<proteinExistence type="predicted"/>
<comment type="caution">
    <text evidence="1">The sequence shown here is derived from an EMBL/GenBank/DDBJ whole genome shotgun (WGS) entry which is preliminary data.</text>
</comment>
<dbReference type="EMBL" id="MBTG01000040">
    <property type="protein sequence ID" value="OPH49290.1"/>
    <property type="molecule type" value="Genomic_DNA"/>
</dbReference>
<dbReference type="Proteomes" id="UP000190626">
    <property type="component" value="Unassembled WGS sequence"/>
</dbReference>
<accession>A0A1V4HBW8</accession>
<gene>
    <name evidence="1" type="ORF">BC351_37520</name>
</gene>
<evidence type="ECO:0000313" key="1">
    <source>
        <dbReference type="EMBL" id="OPH49290.1"/>
    </source>
</evidence>
<reference evidence="2" key="1">
    <citation type="submission" date="2016-07" db="EMBL/GenBank/DDBJ databases">
        <authorList>
            <person name="Florea S."/>
            <person name="Webb J.S."/>
            <person name="Jaromczyk J."/>
            <person name="Schardl C.L."/>
        </authorList>
    </citation>
    <scope>NUCLEOTIDE SEQUENCE [LARGE SCALE GENOMIC DNA]</scope>
    <source>
        <strain evidence="2">CY1</strain>
    </source>
</reference>
<protein>
    <submittedName>
        <fullName evidence="1">Uncharacterized protein</fullName>
    </submittedName>
</protein>
<dbReference type="STRING" id="1469647.BC351_37520"/>
<sequence length="71" mass="8000">MSINMDYMIKMASSEAYAPPDAIHSRNEESMYGWYLFAQIPLKGNYVPLFGSISNISSSKGTLILYSPSKW</sequence>
<name>A0A1V4HBW8_9BACL</name>
<organism evidence="1 2">
    <name type="scientific">Paenibacillus ferrarius</name>
    <dbReference type="NCBI Taxonomy" id="1469647"/>
    <lineage>
        <taxon>Bacteria</taxon>
        <taxon>Bacillati</taxon>
        <taxon>Bacillota</taxon>
        <taxon>Bacilli</taxon>
        <taxon>Bacillales</taxon>
        <taxon>Paenibacillaceae</taxon>
        <taxon>Paenibacillus</taxon>
    </lineage>
</organism>
<dbReference type="AlphaFoldDB" id="A0A1V4HBW8"/>
<evidence type="ECO:0000313" key="2">
    <source>
        <dbReference type="Proteomes" id="UP000190626"/>
    </source>
</evidence>
<keyword evidence="2" id="KW-1185">Reference proteome</keyword>